<keyword evidence="15" id="KW-1185">Reference proteome</keyword>
<dbReference type="FunFam" id="3.40.50.720:FF:000190">
    <property type="entry name" value="Pyrroline-5-carboxylate reductase"/>
    <property type="match status" value="1"/>
</dbReference>
<dbReference type="PROSITE" id="PS00521">
    <property type="entry name" value="P5CR"/>
    <property type="match status" value="1"/>
</dbReference>
<feature type="domain" description="Pyrroline-5-carboxylate reductase dimerisation" evidence="13">
    <location>
        <begin position="160"/>
        <end position="264"/>
    </location>
</feature>
<keyword evidence="7 11" id="KW-0560">Oxidoreductase</keyword>
<dbReference type="NCBIfam" id="TIGR00112">
    <property type="entry name" value="proC"/>
    <property type="match status" value="1"/>
</dbReference>
<dbReference type="RefSeq" id="XP_038052054.1">
    <property type="nucleotide sequence ID" value="XM_038196126.1"/>
</dbReference>
<dbReference type="PIRSF" id="PIRSF000193">
    <property type="entry name" value="Pyrrol-5-carb_rd"/>
    <property type="match status" value="1"/>
</dbReference>
<evidence type="ECO:0000256" key="8">
    <source>
        <dbReference type="ARBA" id="ARBA00049867"/>
    </source>
</evidence>
<feature type="domain" description="Pyrroline-5-carboxylate reductase catalytic N-terminal" evidence="12">
    <location>
        <begin position="4"/>
        <end position="97"/>
    </location>
</feature>
<evidence type="ECO:0000256" key="4">
    <source>
        <dbReference type="ARBA" id="ARBA00022490"/>
    </source>
</evidence>
<dbReference type="Gene3D" id="3.40.50.720">
    <property type="entry name" value="NAD(P)-binding Rossmann-like Domain"/>
    <property type="match status" value="1"/>
</dbReference>
<feature type="binding site" evidence="10">
    <location>
        <position position="55"/>
    </location>
    <ligand>
        <name>NADPH</name>
        <dbReference type="ChEBI" id="CHEBI:57783"/>
    </ligand>
</feature>
<proteinExistence type="inferred from homology"/>
<accession>A0A913ZL51</accession>
<dbReference type="Gene3D" id="1.10.3730.10">
    <property type="entry name" value="ProC C-terminal domain-like"/>
    <property type="match status" value="1"/>
</dbReference>
<dbReference type="GeneID" id="119724853"/>
<dbReference type="InterPro" id="IPR036291">
    <property type="entry name" value="NAD(P)-bd_dom_sf"/>
</dbReference>
<dbReference type="EnsemblMetazoa" id="XM_038196124.1">
    <property type="protein sequence ID" value="XP_038052052.1"/>
    <property type="gene ID" value="LOC119724853"/>
</dbReference>
<comment type="catalytic activity">
    <reaction evidence="8">
        <text>L-proline + NADP(+) = (S)-1-pyrroline-5-carboxylate + NADPH + 2 H(+)</text>
        <dbReference type="Rhea" id="RHEA:14109"/>
        <dbReference type="ChEBI" id="CHEBI:15378"/>
        <dbReference type="ChEBI" id="CHEBI:17388"/>
        <dbReference type="ChEBI" id="CHEBI:57783"/>
        <dbReference type="ChEBI" id="CHEBI:58349"/>
        <dbReference type="ChEBI" id="CHEBI:60039"/>
        <dbReference type="EC" id="1.5.1.2"/>
    </reaction>
    <physiologicalReaction direction="right-to-left" evidence="8">
        <dbReference type="Rhea" id="RHEA:14111"/>
    </physiologicalReaction>
</comment>
<evidence type="ECO:0000256" key="10">
    <source>
        <dbReference type="PIRSR" id="PIRSR000193-1"/>
    </source>
</evidence>
<dbReference type="InterPro" id="IPR008927">
    <property type="entry name" value="6-PGluconate_DH-like_C_sf"/>
</dbReference>
<dbReference type="InterPro" id="IPR000304">
    <property type="entry name" value="Pyrroline-COOH_reductase"/>
</dbReference>
<dbReference type="RefSeq" id="XP_038052052.1">
    <property type="nucleotide sequence ID" value="XM_038196124.1"/>
</dbReference>
<organism evidence="14 15">
    <name type="scientific">Patiria miniata</name>
    <name type="common">Bat star</name>
    <name type="synonym">Asterina miniata</name>
    <dbReference type="NCBI Taxonomy" id="46514"/>
    <lineage>
        <taxon>Eukaryota</taxon>
        <taxon>Metazoa</taxon>
        <taxon>Echinodermata</taxon>
        <taxon>Eleutherozoa</taxon>
        <taxon>Asterozoa</taxon>
        <taxon>Asteroidea</taxon>
        <taxon>Valvatacea</taxon>
        <taxon>Valvatida</taxon>
        <taxon>Asterinidae</taxon>
        <taxon>Patiria</taxon>
    </lineage>
</organism>
<evidence type="ECO:0000259" key="12">
    <source>
        <dbReference type="Pfam" id="PF03807"/>
    </source>
</evidence>
<evidence type="ECO:0000256" key="5">
    <source>
        <dbReference type="ARBA" id="ARBA00022605"/>
    </source>
</evidence>
<dbReference type="InterPro" id="IPR028939">
    <property type="entry name" value="P5C_Rdtase_cat_N"/>
</dbReference>
<dbReference type="InterPro" id="IPR029036">
    <property type="entry name" value="P5CR_dimer"/>
</dbReference>
<evidence type="ECO:0000256" key="2">
    <source>
        <dbReference type="ARBA" id="ARBA00005525"/>
    </source>
</evidence>
<evidence type="ECO:0000256" key="3">
    <source>
        <dbReference type="ARBA" id="ARBA00012855"/>
    </source>
</evidence>
<dbReference type="Pfam" id="PF03807">
    <property type="entry name" value="F420_oxidored"/>
    <property type="match status" value="1"/>
</dbReference>
<evidence type="ECO:0000256" key="9">
    <source>
        <dbReference type="ARBA" id="ARBA00049875"/>
    </source>
</evidence>
<dbReference type="GO" id="GO:0004735">
    <property type="term" value="F:pyrroline-5-carboxylate reductase activity"/>
    <property type="evidence" value="ECO:0007669"/>
    <property type="project" value="UniProtKB-EC"/>
</dbReference>
<evidence type="ECO:0000313" key="15">
    <source>
        <dbReference type="Proteomes" id="UP000887568"/>
    </source>
</evidence>
<reference evidence="14" key="1">
    <citation type="submission" date="2022-11" db="UniProtKB">
        <authorList>
            <consortium name="EnsemblMetazoa"/>
        </authorList>
    </citation>
    <scope>IDENTIFICATION</scope>
</reference>
<dbReference type="InterPro" id="IPR053790">
    <property type="entry name" value="P5CR-like_CS"/>
</dbReference>
<keyword evidence="4" id="KW-0963">Cytoplasm</keyword>
<name>A0A913ZL51_PATMI</name>
<dbReference type="PANTHER" id="PTHR11645:SF62">
    <property type="entry name" value="PYRROLINE-5-CARBOXYLATE REDUCTASE"/>
    <property type="match status" value="1"/>
</dbReference>
<sequence length="272" mass="28682">MSSIGFLGAGKVVETIVRGLLLAEALPAFQMQASAPTERNLKILQELGVQGTNNNKEIIANHQTVFVSVKPNMVSTVLKEISPVVTPNHMLVSLAAGISVGFIESKLPVGTRVIRAMPNTPCGIGQGATMYTSGSAVKPEDKALIEKYFNSLGYCMEGDETMIDAVMAVSGSGPAYAYIAIDALADGGVKMGLPRDIAIKLAAQTLLGSAKLVLQGRKHPSELKDDVCSPGGTTIDAIHELERGGFRKCLIEAVEAACLKAKKLNTMNAENK</sequence>
<keyword evidence="5 11" id="KW-0028">Amino-acid biosynthesis</keyword>
<comment type="catalytic activity">
    <reaction evidence="9">
        <text>L-proline + NAD(+) = (S)-1-pyrroline-5-carboxylate + NADH + 2 H(+)</text>
        <dbReference type="Rhea" id="RHEA:14105"/>
        <dbReference type="ChEBI" id="CHEBI:15378"/>
        <dbReference type="ChEBI" id="CHEBI:17388"/>
        <dbReference type="ChEBI" id="CHEBI:57540"/>
        <dbReference type="ChEBI" id="CHEBI:57945"/>
        <dbReference type="ChEBI" id="CHEBI:60039"/>
        <dbReference type="EC" id="1.5.1.2"/>
    </reaction>
    <physiologicalReaction direction="right-to-left" evidence="9">
        <dbReference type="Rhea" id="RHEA:14107"/>
    </physiologicalReaction>
</comment>
<evidence type="ECO:0000259" key="13">
    <source>
        <dbReference type="Pfam" id="PF14748"/>
    </source>
</evidence>
<dbReference type="EnsemblMetazoa" id="XM_038196126.1">
    <property type="protein sequence ID" value="XP_038052054.1"/>
    <property type="gene ID" value="LOC119724853"/>
</dbReference>
<evidence type="ECO:0000256" key="6">
    <source>
        <dbReference type="ARBA" id="ARBA00022650"/>
    </source>
</evidence>
<dbReference type="SUPFAM" id="SSF51735">
    <property type="entry name" value="NAD(P)-binding Rossmann-fold domains"/>
    <property type="match status" value="1"/>
</dbReference>
<comment type="pathway">
    <text evidence="1 11">Amino-acid biosynthesis; L-proline biosynthesis; L-proline from L-glutamate 5-semialdehyde: step 1/1.</text>
</comment>
<dbReference type="Pfam" id="PF14748">
    <property type="entry name" value="P5CR_dimer"/>
    <property type="match status" value="1"/>
</dbReference>
<comment type="similarity">
    <text evidence="2 11">Belongs to the pyrroline-5-carboxylate reductase family.</text>
</comment>
<dbReference type="FunFam" id="1.10.3730.10:FF:000003">
    <property type="entry name" value="Pyrroline-5-carboxylate reductase 1, mitochondrial"/>
    <property type="match status" value="1"/>
</dbReference>
<evidence type="ECO:0000256" key="1">
    <source>
        <dbReference type="ARBA" id="ARBA00005205"/>
    </source>
</evidence>
<dbReference type="SUPFAM" id="SSF48179">
    <property type="entry name" value="6-phosphogluconate dehydrogenase C-terminal domain-like"/>
    <property type="match status" value="1"/>
</dbReference>
<dbReference type="GO" id="GO:0055129">
    <property type="term" value="P:L-proline biosynthetic process"/>
    <property type="evidence" value="ECO:0007669"/>
    <property type="project" value="TreeGrafter"/>
</dbReference>
<protein>
    <recommendedName>
        <fullName evidence="3 11">Pyrroline-5-carboxylate reductase</fullName>
        <ecNumber evidence="3 11">1.5.1.2</ecNumber>
    </recommendedName>
</protein>
<dbReference type="OMA" id="VWAVKPQ"/>
<dbReference type="EC" id="1.5.1.2" evidence="3 11"/>
<dbReference type="OrthoDB" id="10263291at2759"/>
<evidence type="ECO:0000256" key="7">
    <source>
        <dbReference type="ARBA" id="ARBA00023002"/>
    </source>
</evidence>
<dbReference type="PANTHER" id="PTHR11645">
    <property type="entry name" value="PYRROLINE-5-CARBOXYLATE REDUCTASE"/>
    <property type="match status" value="1"/>
</dbReference>
<evidence type="ECO:0000313" key="14">
    <source>
        <dbReference type="EnsemblMetazoa" id="XP_038052054.1"/>
    </source>
</evidence>
<dbReference type="AlphaFoldDB" id="A0A913ZL51"/>
<dbReference type="Proteomes" id="UP000887568">
    <property type="component" value="Unplaced"/>
</dbReference>
<dbReference type="HAMAP" id="MF_01925">
    <property type="entry name" value="P5C_reductase"/>
    <property type="match status" value="1"/>
</dbReference>
<keyword evidence="10 11" id="KW-0521">NADP</keyword>
<evidence type="ECO:0000256" key="11">
    <source>
        <dbReference type="RuleBase" id="RU003903"/>
    </source>
</evidence>
<keyword evidence="6 11" id="KW-0641">Proline biosynthesis</keyword>